<proteinExistence type="predicted"/>
<dbReference type="GO" id="GO:0005525">
    <property type="term" value="F:GTP binding"/>
    <property type="evidence" value="ECO:0007669"/>
    <property type="project" value="UniProtKB-KW"/>
</dbReference>
<dbReference type="Pfam" id="PF00025">
    <property type="entry name" value="Arf"/>
    <property type="match status" value="1"/>
</dbReference>
<name>X0ZW80_9ZZZZ</name>
<protein>
    <recommendedName>
        <fullName evidence="4">G domain-containing protein</fullName>
    </recommendedName>
</protein>
<dbReference type="Gene3D" id="3.40.50.300">
    <property type="entry name" value="P-loop containing nucleotide triphosphate hydrolases"/>
    <property type="match status" value="1"/>
</dbReference>
<sequence length="53" mass="6060">MSSILRRIFKGKRTDNHEITVIGLDNAGKTTIVNRLLRSEFVPTTRTLGVNYR</sequence>
<keyword evidence="1" id="KW-0547">Nucleotide-binding</keyword>
<dbReference type="AlphaFoldDB" id="X0ZW80"/>
<dbReference type="InterPro" id="IPR027417">
    <property type="entry name" value="P-loop_NTPase"/>
</dbReference>
<organism evidence="3">
    <name type="scientific">marine sediment metagenome</name>
    <dbReference type="NCBI Taxonomy" id="412755"/>
    <lineage>
        <taxon>unclassified sequences</taxon>
        <taxon>metagenomes</taxon>
        <taxon>ecological metagenomes</taxon>
    </lineage>
</organism>
<evidence type="ECO:0000256" key="1">
    <source>
        <dbReference type="ARBA" id="ARBA00022741"/>
    </source>
</evidence>
<gene>
    <name evidence="3" type="ORF">S01H4_06342</name>
</gene>
<dbReference type="SUPFAM" id="SSF52540">
    <property type="entry name" value="P-loop containing nucleoside triphosphate hydrolases"/>
    <property type="match status" value="1"/>
</dbReference>
<comment type="caution">
    <text evidence="3">The sequence shown here is derived from an EMBL/GenBank/DDBJ whole genome shotgun (WGS) entry which is preliminary data.</text>
</comment>
<reference evidence="3" key="1">
    <citation type="journal article" date="2014" name="Front. Microbiol.">
        <title>High frequency of phylogenetically diverse reductive dehalogenase-homologous genes in deep subseafloor sedimentary metagenomes.</title>
        <authorList>
            <person name="Kawai M."/>
            <person name="Futagami T."/>
            <person name="Toyoda A."/>
            <person name="Takaki Y."/>
            <person name="Nishi S."/>
            <person name="Hori S."/>
            <person name="Arai W."/>
            <person name="Tsubouchi T."/>
            <person name="Morono Y."/>
            <person name="Uchiyama I."/>
            <person name="Ito T."/>
            <person name="Fujiyama A."/>
            <person name="Inagaki F."/>
            <person name="Takami H."/>
        </authorList>
    </citation>
    <scope>NUCLEOTIDE SEQUENCE</scope>
    <source>
        <strain evidence="3">Expedition CK06-06</strain>
    </source>
</reference>
<evidence type="ECO:0000256" key="2">
    <source>
        <dbReference type="ARBA" id="ARBA00023134"/>
    </source>
</evidence>
<accession>X0ZW80</accession>
<dbReference type="InterPro" id="IPR006689">
    <property type="entry name" value="Small_GTPase_ARF/SAR"/>
</dbReference>
<evidence type="ECO:0008006" key="4">
    <source>
        <dbReference type="Google" id="ProtNLM"/>
    </source>
</evidence>
<feature type="non-terminal residue" evidence="3">
    <location>
        <position position="53"/>
    </location>
</feature>
<evidence type="ECO:0000313" key="3">
    <source>
        <dbReference type="EMBL" id="GAG74060.1"/>
    </source>
</evidence>
<dbReference type="EMBL" id="BART01001941">
    <property type="protein sequence ID" value="GAG74060.1"/>
    <property type="molecule type" value="Genomic_DNA"/>
</dbReference>
<keyword evidence="2" id="KW-0342">GTP-binding</keyword>
<dbReference type="GO" id="GO:0003924">
    <property type="term" value="F:GTPase activity"/>
    <property type="evidence" value="ECO:0007669"/>
    <property type="project" value="InterPro"/>
</dbReference>